<dbReference type="eggNOG" id="COG1670">
    <property type="taxonomic scope" value="Bacteria"/>
</dbReference>
<dbReference type="PANTHER" id="PTHR43415">
    <property type="entry name" value="SPERMIDINE N(1)-ACETYLTRANSFERASE"/>
    <property type="match status" value="1"/>
</dbReference>
<keyword evidence="2" id="KW-0808">Transferase</keyword>
<dbReference type="Pfam" id="PF00583">
    <property type="entry name" value="Acetyltransf_1"/>
    <property type="match status" value="1"/>
</dbReference>
<dbReference type="PROSITE" id="PS51186">
    <property type="entry name" value="GNAT"/>
    <property type="match status" value="1"/>
</dbReference>
<comment type="caution">
    <text evidence="2">The sequence shown here is derived from an EMBL/GenBank/DDBJ whole genome shotgun (WGS) entry which is preliminary data.</text>
</comment>
<dbReference type="EMBL" id="AFWE01000117">
    <property type="protein sequence ID" value="EGU36780.1"/>
    <property type="molecule type" value="Genomic_DNA"/>
</dbReference>
<proteinExistence type="predicted"/>
<dbReference type="PANTHER" id="PTHR43415:SF3">
    <property type="entry name" value="GNAT-FAMILY ACETYLTRANSFERASE"/>
    <property type="match status" value="1"/>
</dbReference>
<dbReference type="Gene3D" id="3.40.630.30">
    <property type="match status" value="1"/>
</dbReference>
<dbReference type="Proteomes" id="UP000004349">
    <property type="component" value="Unassembled WGS sequence"/>
</dbReference>
<dbReference type="InterPro" id="IPR000182">
    <property type="entry name" value="GNAT_dom"/>
</dbReference>
<organism evidence="2 3">
    <name type="scientific">Vibrio scophthalmi LMG 19158</name>
    <dbReference type="NCBI Taxonomy" id="870967"/>
    <lineage>
        <taxon>Bacteria</taxon>
        <taxon>Pseudomonadati</taxon>
        <taxon>Pseudomonadota</taxon>
        <taxon>Gammaproteobacteria</taxon>
        <taxon>Vibrionales</taxon>
        <taxon>Vibrionaceae</taxon>
        <taxon>Vibrio</taxon>
    </lineage>
</organism>
<reference evidence="2 3" key="1">
    <citation type="journal article" date="2012" name="Int. J. Syst. Evol. Microbiol.">
        <title>Vibrio caribbeanicus sp. nov., isolated from the marine sponge Scleritoderma cyanea.</title>
        <authorList>
            <person name="Hoffmann M."/>
            <person name="Monday S.R."/>
            <person name="Allard M.W."/>
            <person name="Strain E.A."/>
            <person name="Whittaker P."/>
            <person name="Naum M."/>
            <person name="McCarthy P.J."/>
            <person name="Lopez J.V."/>
            <person name="Fischer M."/>
            <person name="Brown E.W."/>
        </authorList>
    </citation>
    <scope>NUCLEOTIDE SEQUENCE [LARGE SCALE GENOMIC DNA]</scope>
    <source>
        <strain evidence="2 3">LMG 19158</strain>
    </source>
</reference>
<dbReference type="InterPro" id="IPR016181">
    <property type="entry name" value="Acyl_CoA_acyltransferase"/>
</dbReference>
<dbReference type="RefSeq" id="WP_005595491.1">
    <property type="nucleotide sequence ID" value="NZ_AFWE01000117.1"/>
</dbReference>
<feature type="domain" description="N-acetyltransferase" evidence="1">
    <location>
        <begin position="1"/>
        <end position="158"/>
    </location>
</feature>
<dbReference type="CDD" id="cd04301">
    <property type="entry name" value="NAT_SF"/>
    <property type="match status" value="1"/>
</dbReference>
<evidence type="ECO:0000313" key="3">
    <source>
        <dbReference type="Proteomes" id="UP000004349"/>
    </source>
</evidence>
<dbReference type="GO" id="GO:0016747">
    <property type="term" value="F:acyltransferase activity, transferring groups other than amino-acyl groups"/>
    <property type="evidence" value="ECO:0007669"/>
    <property type="project" value="InterPro"/>
</dbReference>
<dbReference type="AlphaFoldDB" id="F9RNV3"/>
<evidence type="ECO:0000259" key="1">
    <source>
        <dbReference type="PROSITE" id="PS51186"/>
    </source>
</evidence>
<name>F9RNV3_9VIBR</name>
<sequence>MSLFAFETDDFQQLIEWISSEELNYLWGGPAYSYPLDDAQILSHCSKSEVFPYIYRIDGKNAGFVELYKESHDQMRVCRVFVANQFRGQGISKMILLELIDKAKVEFHAQSLSLGVFSHNDAAMNCYESLGFLVVSVESGSRMFNGVAWDLVRMEKRL</sequence>
<protein>
    <submittedName>
        <fullName evidence="2">Putative acetyltransferase</fullName>
    </submittedName>
</protein>
<gene>
    <name evidence="2" type="ORF">VIS19158_18371</name>
</gene>
<evidence type="ECO:0000313" key="2">
    <source>
        <dbReference type="EMBL" id="EGU36780.1"/>
    </source>
</evidence>
<dbReference type="SUPFAM" id="SSF55729">
    <property type="entry name" value="Acyl-CoA N-acyltransferases (Nat)"/>
    <property type="match status" value="1"/>
</dbReference>
<accession>F9RNV3</accession>